<organism evidence="2 3">
    <name type="scientific">Shewanella youngdeokensis</name>
    <dbReference type="NCBI Taxonomy" id="2999068"/>
    <lineage>
        <taxon>Bacteria</taxon>
        <taxon>Pseudomonadati</taxon>
        <taxon>Pseudomonadota</taxon>
        <taxon>Gammaproteobacteria</taxon>
        <taxon>Alteromonadales</taxon>
        <taxon>Shewanellaceae</taxon>
        <taxon>Shewanella</taxon>
    </lineage>
</organism>
<feature type="transmembrane region" description="Helical" evidence="1">
    <location>
        <begin position="89"/>
        <end position="112"/>
    </location>
</feature>
<sequence>MELLPIYMVLNSISLGIYAYRSNTANKLMCEHVQSHYPDIWQIFCLRGRQMGNENKWAQYLALESINEGELSKMQDVVFSEKVTYTKKYLSFLMLTPAVLTVLLGLVEYVFLL</sequence>
<reference evidence="2 3" key="1">
    <citation type="submission" date="2023-10" db="EMBL/GenBank/DDBJ databases">
        <title>Complete genome sequence of Shewanella sp. DAU334.</title>
        <authorList>
            <person name="Lee Y.-S."/>
            <person name="Jeong H.-R."/>
            <person name="Hwang E.-J."/>
            <person name="Choi Y.-L."/>
            <person name="Kim G.-D."/>
        </authorList>
    </citation>
    <scope>NUCLEOTIDE SEQUENCE [LARGE SCALE GENOMIC DNA]</scope>
    <source>
        <strain evidence="2 3">DAU334</strain>
    </source>
</reference>
<gene>
    <name evidence="2" type="ORF">RGE70_01800</name>
</gene>
<proteinExistence type="predicted"/>
<evidence type="ECO:0000256" key="1">
    <source>
        <dbReference type="SAM" id="Phobius"/>
    </source>
</evidence>
<dbReference type="Proteomes" id="UP001529491">
    <property type="component" value="Chromosome"/>
</dbReference>
<dbReference type="EMBL" id="CP136522">
    <property type="protein sequence ID" value="WOT05588.1"/>
    <property type="molecule type" value="Genomic_DNA"/>
</dbReference>
<accession>A0ABZ0JZ59</accession>
<evidence type="ECO:0000313" key="3">
    <source>
        <dbReference type="Proteomes" id="UP001529491"/>
    </source>
</evidence>
<protein>
    <submittedName>
        <fullName evidence="2">Uncharacterized protein</fullName>
    </submittedName>
</protein>
<keyword evidence="1" id="KW-0812">Transmembrane</keyword>
<keyword evidence="1" id="KW-1133">Transmembrane helix</keyword>
<keyword evidence="1" id="KW-0472">Membrane</keyword>
<keyword evidence="3" id="KW-1185">Reference proteome</keyword>
<evidence type="ECO:0000313" key="2">
    <source>
        <dbReference type="EMBL" id="WOT05588.1"/>
    </source>
</evidence>
<name>A0ABZ0JZ59_9GAMM</name>
<dbReference type="RefSeq" id="WP_310469851.1">
    <property type="nucleotide sequence ID" value="NZ_CP136522.1"/>
</dbReference>